<evidence type="ECO:0008006" key="15">
    <source>
        <dbReference type="Google" id="ProtNLM"/>
    </source>
</evidence>
<dbReference type="InterPro" id="IPR002401">
    <property type="entry name" value="Cyt_P450_E_grp-I"/>
</dbReference>
<dbReference type="InterPro" id="IPR036396">
    <property type="entry name" value="Cyt_P450_sf"/>
</dbReference>
<dbReference type="InterPro" id="IPR001128">
    <property type="entry name" value="Cyt_P450"/>
</dbReference>
<evidence type="ECO:0000256" key="8">
    <source>
        <dbReference type="ARBA" id="ARBA00023004"/>
    </source>
</evidence>
<comment type="caution">
    <text evidence="13">The sequence shown here is derived from an EMBL/GenBank/DDBJ whole genome shotgun (WGS) entry which is preliminary data.</text>
</comment>
<dbReference type="AlphaFoldDB" id="A0A9D5HMJ9"/>
<protein>
    <recommendedName>
        <fullName evidence="15">Cytochrome P450</fullName>
    </recommendedName>
</protein>
<reference evidence="13" key="1">
    <citation type="submission" date="2021-03" db="EMBL/GenBank/DDBJ databases">
        <authorList>
            <person name="Li Z."/>
            <person name="Yang C."/>
        </authorList>
    </citation>
    <scope>NUCLEOTIDE SEQUENCE</scope>
    <source>
        <strain evidence="13">Dzin_1.0</strain>
        <tissue evidence="13">Leaf</tissue>
    </source>
</reference>
<dbReference type="PRINTS" id="PR00463">
    <property type="entry name" value="EP450I"/>
</dbReference>
<dbReference type="GO" id="GO:0020037">
    <property type="term" value="F:heme binding"/>
    <property type="evidence" value="ECO:0007669"/>
    <property type="project" value="InterPro"/>
</dbReference>
<accession>A0A9D5HMJ9</accession>
<keyword evidence="14" id="KW-1185">Reference proteome</keyword>
<feature type="binding site" description="axial binding residue" evidence="10">
    <location>
        <position position="454"/>
    </location>
    <ligand>
        <name>heme</name>
        <dbReference type="ChEBI" id="CHEBI:30413"/>
    </ligand>
    <ligandPart>
        <name>Fe</name>
        <dbReference type="ChEBI" id="CHEBI:18248"/>
    </ligandPart>
</feature>
<dbReference type="Pfam" id="PF00067">
    <property type="entry name" value="p450"/>
    <property type="match status" value="1"/>
</dbReference>
<dbReference type="Gene3D" id="1.10.630.10">
    <property type="entry name" value="Cytochrome P450"/>
    <property type="match status" value="1"/>
</dbReference>
<feature type="transmembrane region" description="Helical" evidence="12">
    <location>
        <begin position="6"/>
        <end position="24"/>
    </location>
</feature>
<dbReference type="InterPro" id="IPR050651">
    <property type="entry name" value="Plant_Cytochrome_P450_Monoox"/>
</dbReference>
<reference evidence="13" key="2">
    <citation type="journal article" date="2022" name="Hortic Res">
        <title>The genome of Dioscorea zingiberensis sheds light on the biosynthesis, origin and evolution of the medicinally important diosgenin saponins.</title>
        <authorList>
            <person name="Li Y."/>
            <person name="Tan C."/>
            <person name="Li Z."/>
            <person name="Guo J."/>
            <person name="Li S."/>
            <person name="Chen X."/>
            <person name="Wang C."/>
            <person name="Dai X."/>
            <person name="Yang H."/>
            <person name="Song W."/>
            <person name="Hou L."/>
            <person name="Xu J."/>
            <person name="Tong Z."/>
            <person name="Xu A."/>
            <person name="Yuan X."/>
            <person name="Wang W."/>
            <person name="Yang Q."/>
            <person name="Chen L."/>
            <person name="Sun Z."/>
            <person name="Wang K."/>
            <person name="Pan B."/>
            <person name="Chen J."/>
            <person name="Bao Y."/>
            <person name="Liu F."/>
            <person name="Qi X."/>
            <person name="Gang D.R."/>
            <person name="Wen J."/>
            <person name="Li J."/>
        </authorList>
    </citation>
    <scope>NUCLEOTIDE SEQUENCE</scope>
    <source>
        <strain evidence="13">Dzin_1.0</strain>
    </source>
</reference>
<keyword evidence="7 11" id="KW-0560">Oxidoreductase</keyword>
<keyword evidence="11" id="KW-0503">Monooxygenase</keyword>
<dbReference type="EMBL" id="JAGGNH010000002">
    <property type="protein sequence ID" value="KAJ0982068.1"/>
    <property type="molecule type" value="Genomic_DNA"/>
</dbReference>
<proteinExistence type="inferred from homology"/>
<dbReference type="PRINTS" id="PR00385">
    <property type="entry name" value="P450"/>
</dbReference>
<dbReference type="GO" id="GO:0016705">
    <property type="term" value="F:oxidoreductase activity, acting on paired donors, with incorporation or reduction of molecular oxygen"/>
    <property type="evidence" value="ECO:0007669"/>
    <property type="project" value="InterPro"/>
</dbReference>
<keyword evidence="3 10" id="KW-0349">Heme</keyword>
<keyword evidence="6 12" id="KW-1133">Transmembrane helix</keyword>
<sequence length="519" mass="58249">MSMGDLFFSIINVFSILLILILILKHYYRNPNPNPNPPSPPGLPLVGHLHLLKRQPLYRTLARLSDLYGPILLLRFGSRRVLLVSSSSGAGECFTVNDIAFANRPAFLFGKHLGYNYSTLSWSPYGPHWRNLRRIATIEVLSTLRLLSSSHLRSDEVRCLVKALLRDYAGPGFHLAEMKTKFFGLTYNVVMRMLANKKYYGEETEGSSEAGNEFRDIVKETFLIAGASNPADFVPVMRWLGIGGHERRLKSLSRRRDNFFQALVNEHRDRKESGSQDGESSPAGRSTVIDLLLSMQEGDSEYYTDDVIKGFIAQMLVAGTDTSAITMEWAMSLLLNNPQALKKLRVELDANISQGSLMQEVDLPKLPYLHSVINETLRMYPAGPLLVPHESSQDCTVGGFHVPSGTILLVNAWKIQRDPELWDEPDKFKPERFLKEDVNEVFKMMPFGLGRRRCPGEGLAMRVVALVVGTLVQCFEWEKVGDEDVDMSEGTGLTLPKAKPLVAMYKPREDMAAGLLSQL</sequence>
<dbReference type="InterPro" id="IPR017972">
    <property type="entry name" value="Cyt_P450_CS"/>
</dbReference>
<dbReference type="PANTHER" id="PTHR47947">
    <property type="entry name" value="CYTOCHROME P450 82C3-RELATED"/>
    <property type="match status" value="1"/>
</dbReference>
<evidence type="ECO:0000256" key="9">
    <source>
        <dbReference type="ARBA" id="ARBA00023136"/>
    </source>
</evidence>
<dbReference type="PANTHER" id="PTHR47947:SF62">
    <property type="entry name" value="CYTOCHROME P450, FAMILY 81, SUBFAMILY D, POLYPEPTIDE 5"/>
    <property type="match status" value="1"/>
</dbReference>
<name>A0A9D5HMJ9_9LILI</name>
<keyword evidence="8 10" id="KW-0408">Iron</keyword>
<evidence type="ECO:0000256" key="1">
    <source>
        <dbReference type="ARBA" id="ARBA00004167"/>
    </source>
</evidence>
<comment type="similarity">
    <text evidence="2 11">Belongs to the cytochrome P450 family.</text>
</comment>
<dbReference type="OrthoDB" id="1055148at2759"/>
<evidence type="ECO:0000256" key="12">
    <source>
        <dbReference type="SAM" id="Phobius"/>
    </source>
</evidence>
<dbReference type="Proteomes" id="UP001085076">
    <property type="component" value="Miscellaneous, Linkage group lg02"/>
</dbReference>
<dbReference type="GO" id="GO:0005506">
    <property type="term" value="F:iron ion binding"/>
    <property type="evidence" value="ECO:0007669"/>
    <property type="project" value="InterPro"/>
</dbReference>
<evidence type="ECO:0000313" key="13">
    <source>
        <dbReference type="EMBL" id="KAJ0982068.1"/>
    </source>
</evidence>
<evidence type="ECO:0000313" key="14">
    <source>
        <dbReference type="Proteomes" id="UP001085076"/>
    </source>
</evidence>
<gene>
    <name evidence="13" type="ORF">J5N97_010323</name>
</gene>
<keyword evidence="4 12" id="KW-0812">Transmembrane</keyword>
<dbReference type="GO" id="GO:0016020">
    <property type="term" value="C:membrane"/>
    <property type="evidence" value="ECO:0007669"/>
    <property type="project" value="UniProtKB-SubCell"/>
</dbReference>
<evidence type="ECO:0000256" key="11">
    <source>
        <dbReference type="RuleBase" id="RU000461"/>
    </source>
</evidence>
<comment type="cofactor">
    <cofactor evidence="10">
        <name>heme</name>
        <dbReference type="ChEBI" id="CHEBI:30413"/>
    </cofactor>
</comment>
<evidence type="ECO:0000256" key="5">
    <source>
        <dbReference type="ARBA" id="ARBA00022723"/>
    </source>
</evidence>
<evidence type="ECO:0000256" key="10">
    <source>
        <dbReference type="PIRSR" id="PIRSR602401-1"/>
    </source>
</evidence>
<dbReference type="PROSITE" id="PS00086">
    <property type="entry name" value="CYTOCHROME_P450"/>
    <property type="match status" value="1"/>
</dbReference>
<evidence type="ECO:0000256" key="7">
    <source>
        <dbReference type="ARBA" id="ARBA00023002"/>
    </source>
</evidence>
<keyword evidence="5 10" id="KW-0479">Metal-binding</keyword>
<evidence type="ECO:0000256" key="2">
    <source>
        <dbReference type="ARBA" id="ARBA00010617"/>
    </source>
</evidence>
<evidence type="ECO:0000256" key="3">
    <source>
        <dbReference type="ARBA" id="ARBA00022617"/>
    </source>
</evidence>
<evidence type="ECO:0000256" key="4">
    <source>
        <dbReference type="ARBA" id="ARBA00022692"/>
    </source>
</evidence>
<dbReference type="FunFam" id="1.10.630.10:FF:000023">
    <property type="entry name" value="Cytochrome P450 family protein"/>
    <property type="match status" value="1"/>
</dbReference>
<dbReference type="SUPFAM" id="SSF48264">
    <property type="entry name" value="Cytochrome P450"/>
    <property type="match status" value="1"/>
</dbReference>
<organism evidence="13 14">
    <name type="scientific">Dioscorea zingiberensis</name>
    <dbReference type="NCBI Taxonomy" id="325984"/>
    <lineage>
        <taxon>Eukaryota</taxon>
        <taxon>Viridiplantae</taxon>
        <taxon>Streptophyta</taxon>
        <taxon>Embryophyta</taxon>
        <taxon>Tracheophyta</taxon>
        <taxon>Spermatophyta</taxon>
        <taxon>Magnoliopsida</taxon>
        <taxon>Liliopsida</taxon>
        <taxon>Dioscoreales</taxon>
        <taxon>Dioscoreaceae</taxon>
        <taxon>Dioscorea</taxon>
    </lineage>
</organism>
<keyword evidence="9 12" id="KW-0472">Membrane</keyword>
<dbReference type="GO" id="GO:0004497">
    <property type="term" value="F:monooxygenase activity"/>
    <property type="evidence" value="ECO:0007669"/>
    <property type="project" value="UniProtKB-KW"/>
</dbReference>
<dbReference type="CDD" id="cd20653">
    <property type="entry name" value="CYP81"/>
    <property type="match status" value="1"/>
</dbReference>
<evidence type="ECO:0000256" key="6">
    <source>
        <dbReference type="ARBA" id="ARBA00022989"/>
    </source>
</evidence>
<comment type="subcellular location">
    <subcellularLocation>
        <location evidence="1">Membrane</location>
        <topology evidence="1">Single-pass membrane protein</topology>
    </subcellularLocation>
</comment>